<keyword evidence="2" id="KW-1185">Reference proteome</keyword>
<sequence length="103" mass="11210">MAIVVGCEAFDAYGRRIFDGTGRIPRTLGLAYLDGTNSGSVVHPAFLTGEILFSFQLAQLFSDVRAYKRMPVIAPGVGVLEWSYPAPQGTQYGCPGYLIYGVW</sequence>
<proteinExistence type="predicted"/>
<dbReference type="Proteomes" id="UP001058980">
    <property type="component" value="Chromosome"/>
</dbReference>
<protein>
    <submittedName>
        <fullName evidence="1">Uncharacterized protein</fullName>
    </submittedName>
</protein>
<reference evidence="1" key="1">
    <citation type="submission" date="2022-08" db="EMBL/GenBank/DDBJ databases">
        <title>Multi-unit outbreak of Pandoraea commovens among non-cystic fibrosis intensive care patients from 2019 to 2021 in Berlin, Germany.</title>
        <authorList>
            <person name="Menzel P."/>
        </authorList>
    </citation>
    <scope>NUCLEOTIDE SEQUENCE</scope>
    <source>
        <strain evidence="1">LB-19-202-79</strain>
    </source>
</reference>
<accession>A0ABY5QI44</accession>
<organism evidence="1 2">
    <name type="scientific">Pandoraea commovens</name>
    <dbReference type="NCBI Taxonomy" id="2508289"/>
    <lineage>
        <taxon>Bacteria</taxon>
        <taxon>Pseudomonadati</taxon>
        <taxon>Pseudomonadota</taxon>
        <taxon>Betaproteobacteria</taxon>
        <taxon>Burkholderiales</taxon>
        <taxon>Burkholderiaceae</taxon>
        <taxon>Pandoraea</taxon>
    </lineage>
</organism>
<evidence type="ECO:0000313" key="2">
    <source>
        <dbReference type="Proteomes" id="UP001058980"/>
    </source>
</evidence>
<dbReference type="EMBL" id="CP102780">
    <property type="protein sequence ID" value="UVA80477.1"/>
    <property type="molecule type" value="Genomic_DNA"/>
</dbReference>
<gene>
    <name evidence="1" type="ORF">NTU39_05490</name>
</gene>
<dbReference type="RefSeq" id="WP_257959409.1">
    <property type="nucleotide sequence ID" value="NZ_CP102780.1"/>
</dbReference>
<name>A0ABY5QI44_9BURK</name>
<evidence type="ECO:0000313" key="1">
    <source>
        <dbReference type="EMBL" id="UVA80477.1"/>
    </source>
</evidence>